<proteinExistence type="inferred from homology"/>
<dbReference type="EMBL" id="CAESAK010000052">
    <property type="protein sequence ID" value="CAB4335503.1"/>
    <property type="molecule type" value="Genomic_DNA"/>
</dbReference>
<dbReference type="GO" id="GO:0046854">
    <property type="term" value="P:phosphatidylinositol phosphate biosynthetic process"/>
    <property type="evidence" value="ECO:0007669"/>
    <property type="project" value="InterPro"/>
</dbReference>
<organism evidence="8">
    <name type="scientific">freshwater metagenome</name>
    <dbReference type="NCBI Taxonomy" id="449393"/>
    <lineage>
        <taxon>unclassified sequences</taxon>
        <taxon>metagenomes</taxon>
        <taxon>ecological metagenomes</taxon>
    </lineage>
</organism>
<dbReference type="GO" id="GO:0007165">
    <property type="term" value="P:signal transduction"/>
    <property type="evidence" value="ECO:0007669"/>
    <property type="project" value="TreeGrafter"/>
</dbReference>
<evidence type="ECO:0000256" key="7">
    <source>
        <dbReference type="ARBA" id="ARBA00022842"/>
    </source>
</evidence>
<dbReference type="PRINTS" id="PR00377">
    <property type="entry name" value="IMPHPHTASES"/>
</dbReference>
<dbReference type="AlphaFoldDB" id="A0A6J5Z7E6"/>
<protein>
    <recommendedName>
        <fullName evidence="4">inositol-phosphate phosphatase</fullName>
        <ecNumber evidence="4">3.1.3.25</ecNumber>
    </recommendedName>
</protein>
<evidence type="ECO:0000256" key="4">
    <source>
        <dbReference type="ARBA" id="ARBA00013106"/>
    </source>
</evidence>
<evidence type="ECO:0000313" key="8">
    <source>
        <dbReference type="EMBL" id="CAB4335503.1"/>
    </source>
</evidence>
<dbReference type="EC" id="3.1.3.25" evidence="4"/>
<comment type="similarity">
    <text evidence="3">Belongs to the inositol monophosphatase superfamily.</text>
</comment>
<dbReference type="GO" id="GO:0046872">
    <property type="term" value="F:metal ion binding"/>
    <property type="evidence" value="ECO:0007669"/>
    <property type="project" value="UniProtKB-KW"/>
</dbReference>
<dbReference type="GO" id="GO:0006020">
    <property type="term" value="P:inositol metabolic process"/>
    <property type="evidence" value="ECO:0007669"/>
    <property type="project" value="TreeGrafter"/>
</dbReference>
<evidence type="ECO:0000256" key="2">
    <source>
        <dbReference type="ARBA" id="ARBA00001946"/>
    </source>
</evidence>
<dbReference type="GO" id="GO:0008934">
    <property type="term" value="F:inositol monophosphate 1-phosphatase activity"/>
    <property type="evidence" value="ECO:0007669"/>
    <property type="project" value="InterPro"/>
</dbReference>
<keyword evidence="7" id="KW-0460">Magnesium</keyword>
<dbReference type="PROSITE" id="PS00629">
    <property type="entry name" value="IMP_1"/>
    <property type="match status" value="1"/>
</dbReference>
<evidence type="ECO:0000256" key="3">
    <source>
        <dbReference type="ARBA" id="ARBA00009759"/>
    </source>
</evidence>
<dbReference type="InterPro" id="IPR033942">
    <property type="entry name" value="IMPase"/>
</dbReference>
<dbReference type="PROSITE" id="PS00630">
    <property type="entry name" value="IMP_2"/>
    <property type="match status" value="1"/>
</dbReference>
<dbReference type="SUPFAM" id="SSF56655">
    <property type="entry name" value="Carbohydrate phosphatase"/>
    <property type="match status" value="1"/>
</dbReference>
<keyword evidence="5" id="KW-0479">Metal-binding</keyword>
<sequence>MSSHNTSESLTAELLALATEIGRATGQMLMDRPAELEVKTKTTAIDVVTVMDLRAEAYIVQEILAARPDDGILGEEGAERPSKSGITWVIDPIDGTVNYLYDLPGWNVSIAAKDSEGSLVGVVTAPSINSTWWAVRGGGAFHNGRAISCNEPIELNRALVATGFQYDTAHRGAQIDHVSKMLPLVRDIRRNGAAAVDLCHVAMGALDGYYEHGLKEWDWAAAGLIATEAGARFGRYGSAPYMMTLAAGPHLYNELESFLGLSAR</sequence>
<accession>A0A6J5Z7E6</accession>
<gene>
    <name evidence="8" type="ORF">UFOPK3775_00518</name>
</gene>
<dbReference type="InterPro" id="IPR020550">
    <property type="entry name" value="Inositol_monophosphatase_CS"/>
</dbReference>
<evidence type="ECO:0000256" key="1">
    <source>
        <dbReference type="ARBA" id="ARBA00001033"/>
    </source>
</evidence>
<evidence type="ECO:0000256" key="5">
    <source>
        <dbReference type="ARBA" id="ARBA00022723"/>
    </source>
</evidence>
<evidence type="ECO:0000256" key="6">
    <source>
        <dbReference type="ARBA" id="ARBA00022801"/>
    </source>
</evidence>
<dbReference type="InterPro" id="IPR000760">
    <property type="entry name" value="Inositol_monophosphatase-like"/>
</dbReference>
<reference evidence="8" key="1">
    <citation type="submission" date="2020-05" db="EMBL/GenBank/DDBJ databases">
        <authorList>
            <person name="Chiriac C."/>
            <person name="Salcher M."/>
            <person name="Ghai R."/>
            <person name="Kavagutti S V."/>
        </authorList>
    </citation>
    <scope>NUCLEOTIDE SEQUENCE</scope>
</reference>
<name>A0A6J5Z7E6_9ZZZZ</name>
<comment type="catalytic activity">
    <reaction evidence="1">
        <text>a myo-inositol phosphate + H2O = myo-inositol + phosphate</text>
        <dbReference type="Rhea" id="RHEA:24056"/>
        <dbReference type="ChEBI" id="CHEBI:15377"/>
        <dbReference type="ChEBI" id="CHEBI:17268"/>
        <dbReference type="ChEBI" id="CHEBI:43474"/>
        <dbReference type="ChEBI" id="CHEBI:84139"/>
        <dbReference type="EC" id="3.1.3.25"/>
    </reaction>
</comment>
<comment type="cofactor">
    <cofactor evidence="2">
        <name>Mg(2+)</name>
        <dbReference type="ChEBI" id="CHEBI:18420"/>
    </cofactor>
</comment>
<dbReference type="PANTHER" id="PTHR20854">
    <property type="entry name" value="INOSITOL MONOPHOSPHATASE"/>
    <property type="match status" value="1"/>
</dbReference>
<keyword evidence="6" id="KW-0378">Hydrolase</keyword>
<dbReference type="InterPro" id="IPR020583">
    <property type="entry name" value="Inositol_monoP_metal-BS"/>
</dbReference>
<dbReference type="Gene3D" id="3.40.190.80">
    <property type="match status" value="1"/>
</dbReference>
<dbReference type="CDD" id="cd01639">
    <property type="entry name" value="IMPase"/>
    <property type="match status" value="1"/>
</dbReference>
<dbReference type="Gene3D" id="3.30.540.10">
    <property type="entry name" value="Fructose-1,6-Bisphosphatase, subunit A, domain 1"/>
    <property type="match status" value="1"/>
</dbReference>
<dbReference type="Pfam" id="PF00459">
    <property type="entry name" value="Inositol_P"/>
    <property type="match status" value="1"/>
</dbReference>
<dbReference type="PANTHER" id="PTHR20854:SF4">
    <property type="entry name" value="INOSITOL-1-MONOPHOSPHATASE-RELATED"/>
    <property type="match status" value="1"/>
</dbReference>